<gene>
    <name evidence="2" type="ORF">GCM10010420_51530</name>
</gene>
<keyword evidence="1" id="KW-1133">Transmembrane helix</keyword>
<name>A0ABN3IX65_9ACTN</name>
<proteinExistence type="predicted"/>
<keyword evidence="1" id="KW-0472">Membrane</keyword>
<feature type="transmembrane region" description="Helical" evidence="1">
    <location>
        <begin position="148"/>
        <end position="171"/>
    </location>
</feature>
<evidence type="ECO:0000256" key="1">
    <source>
        <dbReference type="SAM" id="Phobius"/>
    </source>
</evidence>
<keyword evidence="3" id="KW-1185">Reference proteome</keyword>
<accession>A0ABN3IX65</accession>
<feature type="transmembrane region" description="Helical" evidence="1">
    <location>
        <begin position="114"/>
        <end position="136"/>
    </location>
</feature>
<dbReference type="Proteomes" id="UP001500058">
    <property type="component" value="Unassembled WGS sequence"/>
</dbReference>
<protein>
    <recommendedName>
        <fullName evidence="4">Integral membrane protein</fullName>
    </recommendedName>
</protein>
<keyword evidence="1" id="KW-0812">Transmembrane</keyword>
<organism evidence="2 3">
    <name type="scientific">Streptomyces glaucosporus</name>
    <dbReference type="NCBI Taxonomy" id="284044"/>
    <lineage>
        <taxon>Bacteria</taxon>
        <taxon>Bacillati</taxon>
        <taxon>Actinomycetota</taxon>
        <taxon>Actinomycetes</taxon>
        <taxon>Kitasatosporales</taxon>
        <taxon>Streptomycetaceae</taxon>
        <taxon>Streptomyces</taxon>
    </lineage>
</organism>
<feature type="transmembrane region" description="Helical" evidence="1">
    <location>
        <begin position="12"/>
        <end position="32"/>
    </location>
</feature>
<evidence type="ECO:0008006" key="4">
    <source>
        <dbReference type="Google" id="ProtNLM"/>
    </source>
</evidence>
<comment type="caution">
    <text evidence="2">The sequence shown here is derived from an EMBL/GenBank/DDBJ whole genome shotgun (WGS) entry which is preliminary data.</text>
</comment>
<evidence type="ECO:0000313" key="2">
    <source>
        <dbReference type="EMBL" id="GAA2415314.1"/>
    </source>
</evidence>
<dbReference type="EMBL" id="BAAATJ010000034">
    <property type="protein sequence ID" value="GAA2415314.1"/>
    <property type="molecule type" value="Genomic_DNA"/>
</dbReference>
<sequence>MLRRRNLSPLRLVLLWILAADAVLSCMLWTAFAKNLSGSSASPVEYALAAVLLLLAAVTLAAAAIGLTAWLRRGRDLRWLMADWATVDGEPAAYALPPGAAPPDEPAATGGGRWWAWLLASALACLAGLALLGAVAPALGPDTDPYDLAASAGVIVPLLGAGALGLATCAYHRRALGGTAD</sequence>
<evidence type="ECO:0000313" key="3">
    <source>
        <dbReference type="Proteomes" id="UP001500058"/>
    </source>
</evidence>
<reference evidence="2 3" key="1">
    <citation type="journal article" date="2019" name="Int. J. Syst. Evol. Microbiol.">
        <title>The Global Catalogue of Microorganisms (GCM) 10K type strain sequencing project: providing services to taxonomists for standard genome sequencing and annotation.</title>
        <authorList>
            <consortium name="The Broad Institute Genomics Platform"/>
            <consortium name="The Broad Institute Genome Sequencing Center for Infectious Disease"/>
            <person name="Wu L."/>
            <person name="Ma J."/>
        </authorList>
    </citation>
    <scope>NUCLEOTIDE SEQUENCE [LARGE SCALE GENOMIC DNA]</scope>
    <source>
        <strain evidence="2 3">JCM 6921</strain>
    </source>
</reference>
<feature type="transmembrane region" description="Helical" evidence="1">
    <location>
        <begin position="44"/>
        <end position="71"/>
    </location>
</feature>